<dbReference type="OrthoDB" id="580767at2"/>
<reference evidence="3" key="1">
    <citation type="submission" date="2016-10" db="EMBL/GenBank/DDBJ databases">
        <authorList>
            <person name="Varghese N."/>
            <person name="Submissions S."/>
        </authorList>
    </citation>
    <scope>NUCLEOTIDE SEQUENCE [LARGE SCALE GENOMIC DNA]</scope>
    <source>
        <strain evidence="3">CGMCC 1.11014</strain>
    </source>
</reference>
<dbReference type="NCBIfam" id="NF047398">
    <property type="entry name" value="AAA_KGGVGR"/>
    <property type="match status" value="1"/>
</dbReference>
<dbReference type="InterPro" id="IPR027417">
    <property type="entry name" value="P-loop_NTPase"/>
</dbReference>
<organism evidence="2 3">
    <name type="scientific">Pseudoduganella namucuonensis</name>
    <dbReference type="NCBI Taxonomy" id="1035707"/>
    <lineage>
        <taxon>Bacteria</taxon>
        <taxon>Pseudomonadati</taxon>
        <taxon>Pseudomonadota</taxon>
        <taxon>Betaproteobacteria</taxon>
        <taxon>Burkholderiales</taxon>
        <taxon>Oxalobacteraceae</taxon>
        <taxon>Telluria group</taxon>
        <taxon>Pseudoduganella</taxon>
    </lineage>
</organism>
<dbReference type="InterPro" id="IPR011990">
    <property type="entry name" value="TPR-like_helical_dom_sf"/>
</dbReference>
<name>A0A1I7LBD8_9BURK</name>
<feature type="region of interest" description="Disordered" evidence="1">
    <location>
        <begin position="545"/>
        <end position="584"/>
    </location>
</feature>
<dbReference type="Gene3D" id="3.40.50.300">
    <property type="entry name" value="P-loop containing nucleotide triphosphate hydrolases"/>
    <property type="match status" value="1"/>
</dbReference>
<dbReference type="AlphaFoldDB" id="A0A1I7LBD8"/>
<dbReference type="Gene3D" id="1.25.40.10">
    <property type="entry name" value="Tetratricopeptide repeat domain"/>
    <property type="match status" value="1"/>
</dbReference>
<dbReference type="SUPFAM" id="SSF48452">
    <property type="entry name" value="TPR-like"/>
    <property type="match status" value="1"/>
</dbReference>
<dbReference type="EMBL" id="FPBO01000026">
    <property type="protein sequence ID" value="SFV07010.1"/>
    <property type="molecule type" value="Genomic_DNA"/>
</dbReference>
<evidence type="ECO:0000313" key="3">
    <source>
        <dbReference type="Proteomes" id="UP000199391"/>
    </source>
</evidence>
<dbReference type="Proteomes" id="UP000199391">
    <property type="component" value="Unassembled WGS sequence"/>
</dbReference>
<dbReference type="SUPFAM" id="SSF52540">
    <property type="entry name" value="P-loop containing nucleoside triphosphate hydrolases"/>
    <property type="match status" value="1"/>
</dbReference>
<sequence length="639" mass="70560">MDHPQPHLPALATPGDVITFHSHKGGAGRSTALANIGLLLAGRDHATRPVLMIDWDLDAPGLHQYFQAGDDGPGVLEFFLACREQLRRRRRRPGEDKEGQDGAELARQVLAAVGWERYVVRVDPGRPLYLMRAGRQDSGYAERLAGLDWESLFLSCPALFRCFSELLARHFRHVLVDARSGRGDCAGICTVLLPTRLVLLFEASRQNLDGLQALVLRATTYRRSHEEEQRPLLVYPLPARLDLEDAARRAQCRHGEAGYQPAFERVLGEAYGLTRVSLDSYFDEVQLPQTRALAYGEQLPARDEPLADRLSATRGYESLLLWLEDGHPPWRSRAEMPLLRAVERARSELDDGNARRLLLARELYRLGELHREEGRPLPAMLSFRESVELHAKALGEEHLDTVSAKAQLAGLLLGQGRMDEARLLLRCVVETRARLLGAEHADVLEARAAQARALAGQGHFAAALARQEEVLRVLLRRWGRDHPMTLDGIAARAAMLYQAGELEPARQAQEQVLAARVRLLGAGHAATLEAGEALARTLARMERDDGPLEAGMPPSQGTEPAPRRVSGVQQEPGHYGAGQGAEHAVPPRRAYGAWPYAAQAQPAPREEQAANVFSLWNVRLAPQEPDAAPAPDGERAELP</sequence>
<dbReference type="Pfam" id="PF13374">
    <property type="entry name" value="TPR_10"/>
    <property type="match status" value="1"/>
</dbReference>
<dbReference type="STRING" id="1035707.SAMN05216552_102628"/>
<dbReference type="RefSeq" id="WP_093558011.1">
    <property type="nucleotide sequence ID" value="NZ_FPBO01000026.1"/>
</dbReference>
<proteinExistence type="predicted"/>
<dbReference type="Pfam" id="PF13424">
    <property type="entry name" value="TPR_12"/>
    <property type="match status" value="1"/>
</dbReference>
<dbReference type="PANTHER" id="PTHR46082:SF6">
    <property type="entry name" value="AAA+ ATPASE DOMAIN-CONTAINING PROTEIN-RELATED"/>
    <property type="match status" value="1"/>
</dbReference>
<evidence type="ECO:0000313" key="2">
    <source>
        <dbReference type="EMBL" id="SFV07010.1"/>
    </source>
</evidence>
<dbReference type="InterPro" id="IPR053137">
    <property type="entry name" value="NLR-like"/>
</dbReference>
<evidence type="ECO:0000256" key="1">
    <source>
        <dbReference type="SAM" id="MobiDB-lite"/>
    </source>
</evidence>
<gene>
    <name evidence="2" type="ORF">SAMN05216552_102628</name>
</gene>
<accession>A0A1I7LBD8</accession>
<keyword evidence="3" id="KW-1185">Reference proteome</keyword>
<dbReference type="PANTHER" id="PTHR46082">
    <property type="entry name" value="ATP/GTP-BINDING PROTEIN-RELATED"/>
    <property type="match status" value="1"/>
</dbReference>
<protein>
    <submittedName>
        <fullName evidence="2">Tetratricopeptide repeat-containing protein</fullName>
    </submittedName>
</protein>